<keyword evidence="4" id="KW-1185">Reference proteome</keyword>
<protein>
    <recommendedName>
        <fullName evidence="2">Late embryogenesis abundant protein LEA-2 subgroup domain-containing protein</fullName>
    </recommendedName>
</protein>
<keyword evidence="1" id="KW-0472">Membrane</keyword>
<sequence>MKEEGKRSRKKCLLYVAAFVVFQTAIILVFALTVMRVKSPKLRFGSATVANFSTGANKLPSFDLVTQVTVKNTNFGHFKYENNSLTILYSGVPVGEAAIMKGRARARQTKKFDIVFSVSFSSLSTNPNFSNDVNSGVLMLSSQGKLSGKVQLMKVIKKKKSAEMSCTMAINLTTRAVQDLKCK</sequence>
<dbReference type="EMBL" id="BPVZ01000009">
    <property type="protein sequence ID" value="GKU95182.1"/>
    <property type="molecule type" value="Genomic_DNA"/>
</dbReference>
<keyword evidence="1" id="KW-0812">Transmembrane</keyword>
<feature type="domain" description="Late embryogenesis abundant protein LEA-2 subgroup" evidence="2">
    <location>
        <begin position="68"/>
        <end position="167"/>
    </location>
</feature>
<dbReference type="PANTHER" id="PTHR31852">
    <property type="entry name" value="LATE EMBRYOGENESIS ABUNDANT (LEA) HYDROXYPROLINE-RICH GLYCOPROTEIN FAMILY"/>
    <property type="match status" value="1"/>
</dbReference>
<keyword evidence="1" id="KW-1133">Transmembrane helix</keyword>
<evidence type="ECO:0000256" key="1">
    <source>
        <dbReference type="SAM" id="Phobius"/>
    </source>
</evidence>
<feature type="transmembrane region" description="Helical" evidence="1">
    <location>
        <begin position="12"/>
        <end position="35"/>
    </location>
</feature>
<dbReference type="Proteomes" id="UP001054252">
    <property type="component" value="Unassembled WGS sequence"/>
</dbReference>
<dbReference type="InterPro" id="IPR055301">
    <property type="entry name" value="Lea14-like_2"/>
</dbReference>
<dbReference type="InterPro" id="IPR004864">
    <property type="entry name" value="LEA_2"/>
</dbReference>
<dbReference type="Pfam" id="PF03168">
    <property type="entry name" value="LEA_2"/>
    <property type="match status" value="1"/>
</dbReference>
<organism evidence="3 4">
    <name type="scientific">Rubroshorea leprosula</name>
    <dbReference type="NCBI Taxonomy" id="152421"/>
    <lineage>
        <taxon>Eukaryota</taxon>
        <taxon>Viridiplantae</taxon>
        <taxon>Streptophyta</taxon>
        <taxon>Embryophyta</taxon>
        <taxon>Tracheophyta</taxon>
        <taxon>Spermatophyta</taxon>
        <taxon>Magnoliopsida</taxon>
        <taxon>eudicotyledons</taxon>
        <taxon>Gunneridae</taxon>
        <taxon>Pentapetalae</taxon>
        <taxon>rosids</taxon>
        <taxon>malvids</taxon>
        <taxon>Malvales</taxon>
        <taxon>Dipterocarpaceae</taxon>
        <taxon>Rubroshorea</taxon>
    </lineage>
</organism>
<accession>A0AAV5I233</accession>
<name>A0AAV5I233_9ROSI</name>
<gene>
    <name evidence="3" type="ORF">SLEP1_g8575</name>
</gene>
<evidence type="ECO:0000313" key="3">
    <source>
        <dbReference type="EMBL" id="GKU95182.1"/>
    </source>
</evidence>
<comment type="caution">
    <text evidence="3">The sequence shown here is derived from an EMBL/GenBank/DDBJ whole genome shotgun (WGS) entry which is preliminary data.</text>
</comment>
<evidence type="ECO:0000313" key="4">
    <source>
        <dbReference type="Proteomes" id="UP001054252"/>
    </source>
</evidence>
<proteinExistence type="predicted"/>
<evidence type="ECO:0000259" key="2">
    <source>
        <dbReference type="Pfam" id="PF03168"/>
    </source>
</evidence>
<dbReference type="AlphaFoldDB" id="A0AAV5I233"/>
<reference evidence="3 4" key="1">
    <citation type="journal article" date="2021" name="Commun. Biol.">
        <title>The genome of Shorea leprosula (Dipterocarpaceae) highlights the ecological relevance of drought in aseasonal tropical rainforests.</title>
        <authorList>
            <person name="Ng K.K.S."/>
            <person name="Kobayashi M.J."/>
            <person name="Fawcett J.A."/>
            <person name="Hatakeyama M."/>
            <person name="Paape T."/>
            <person name="Ng C.H."/>
            <person name="Ang C.C."/>
            <person name="Tnah L.H."/>
            <person name="Lee C.T."/>
            <person name="Nishiyama T."/>
            <person name="Sese J."/>
            <person name="O'Brien M.J."/>
            <person name="Copetti D."/>
            <person name="Mohd Noor M.I."/>
            <person name="Ong R.C."/>
            <person name="Putra M."/>
            <person name="Sireger I.Z."/>
            <person name="Indrioko S."/>
            <person name="Kosugi Y."/>
            <person name="Izuno A."/>
            <person name="Isagi Y."/>
            <person name="Lee S.L."/>
            <person name="Shimizu K.K."/>
        </authorList>
    </citation>
    <scope>NUCLEOTIDE SEQUENCE [LARGE SCALE GENOMIC DNA]</scope>
    <source>
        <strain evidence="3">214</strain>
    </source>
</reference>